<evidence type="ECO:0000313" key="3">
    <source>
        <dbReference type="Proteomes" id="UP001159363"/>
    </source>
</evidence>
<comment type="caution">
    <text evidence="2">The sequence shown here is derived from an EMBL/GenBank/DDBJ whole genome shotgun (WGS) entry which is preliminary data.</text>
</comment>
<feature type="compositionally biased region" description="Polar residues" evidence="1">
    <location>
        <begin position="1687"/>
        <end position="1696"/>
    </location>
</feature>
<evidence type="ECO:0000313" key="2">
    <source>
        <dbReference type="EMBL" id="KAJ8895022.1"/>
    </source>
</evidence>
<proteinExistence type="predicted"/>
<feature type="region of interest" description="Disordered" evidence="1">
    <location>
        <begin position="37"/>
        <end position="60"/>
    </location>
</feature>
<name>A0ABQ9IEC7_9NEOP</name>
<dbReference type="Proteomes" id="UP001159363">
    <property type="component" value="Chromosome 1"/>
</dbReference>
<feature type="region of interest" description="Disordered" evidence="1">
    <location>
        <begin position="1661"/>
        <end position="1703"/>
    </location>
</feature>
<evidence type="ECO:0000256" key="1">
    <source>
        <dbReference type="SAM" id="MobiDB-lite"/>
    </source>
</evidence>
<dbReference type="EMBL" id="JARBHB010000001">
    <property type="protein sequence ID" value="KAJ8895022.1"/>
    <property type="molecule type" value="Genomic_DNA"/>
</dbReference>
<gene>
    <name evidence="2" type="ORF">PR048_000331</name>
</gene>
<feature type="region of interest" description="Disordered" evidence="1">
    <location>
        <begin position="1231"/>
        <end position="1271"/>
    </location>
</feature>
<keyword evidence="3" id="KW-1185">Reference proteome</keyword>
<organism evidence="2 3">
    <name type="scientific">Dryococelus australis</name>
    <dbReference type="NCBI Taxonomy" id="614101"/>
    <lineage>
        <taxon>Eukaryota</taxon>
        <taxon>Metazoa</taxon>
        <taxon>Ecdysozoa</taxon>
        <taxon>Arthropoda</taxon>
        <taxon>Hexapoda</taxon>
        <taxon>Insecta</taxon>
        <taxon>Pterygota</taxon>
        <taxon>Neoptera</taxon>
        <taxon>Polyneoptera</taxon>
        <taxon>Phasmatodea</taxon>
        <taxon>Verophasmatodea</taxon>
        <taxon>Anareolatae</taxon>
        <taxon>Phasmatidae</taxon>
        <taxon>Eurycanthinae</taxon>
        <taxon>Dryococelus</taxon>
    </lineage>
</organism>
<sequence length="1924" mass="212971">MAEHIKVDNISTEELHVEDELTSRPVIGCSRLLGGVDGRGRTPARRQRLVPSSGGGVGGRPPLSLASLSECLPHALTNSASGSNLGAETYRFPTTNKTPLHHMLTSPTSATSCTLYFFKVHLQEGLDVTSSDVYTNTVPSRIVFHALSRVLDCLACTFTRLDSTRQLPVGPHVGLDLRDPCGIRGRPGGAGYGCSVSWTSSMLQTGDVVVFCLSRENCTFPHLSSYAKPNRIGPHYKPLHSRRDLLASQTPAEKAYWRRGNILGIRTLGATRDLEKFQHDDLRSINKSHSGTAGSLWWRLAVFGGRYLANARAKAVRAAAMLHLKRVAVSPLSLALLRLETRERAPVSFDRRMNNVMRIIAMFILRKVEDYTMCIQLYLKQGFQKCSFYREQPITKCRKQAGNALTILGGRNAGMAQPVDAASVGRLVARCHAVIATTFNRQERWRKLPYLVMKLSSQQSSQGFASSCRAGRAKTSTRGRHVAWRSPSPCNTIQCPLQQTTFGHQDTAAVWNLPVRRDRRNKCPPNSPVPKRYVPPLRVGWGPHALAPHRSSAHGVQCFRRDAVLTFIYRDTRIRANYFTDNAGVHPSLNIHLYQRSYNFVTCWHDSKQVTLRQFSNLDAGNCRLQMEELTISSTCVVEGVCARVARLLQAVYGHSPPTTAIRVRSRISACGNRAGRCRLPAGFLGVLPFPPPLHFQRRSLLGSHVMSGDDGRLAKLDRQLDSLYSVRDFIGLCTYEQCYTRRFVTCVNMLPSCNVQASLESTVKGLGMIWQGLIPLNLAATRRSTGSSLRTRRTILQTLDSQKISARRPKNSPRWPVLEGQEHASCGRLITAARNGLPLQTSQRFSDYNSPDLPPHILSYPLAREEGGKGSDEEQRTSNSMAKVYSIVGEPRGFDSYVGKMAVRYCKHAWEMRYRISSVRVLSDTRSCCHNRQNHVAGQDHGLRLPGAFLSAGVGSAERVLALPPPPSPTSLSFYFPFPPPFLFGIRVVSLYRSFRPAIRRDHPAAPPQPDPTSSLVITGLRIVTVNAPPLRPPPPNIRHRPRPAFLSRRLLQKGQDFLRKDRDSMFLSGRSSTFPPRPAYTTNTHLGHAISFCSVIVNAVGTFDSPHDRSSYEGIGINIGLPHESSCVKRKRRQERLPHPLLNRRDHVTCAARACTYEIVSAMGTRVKSVACIVRNIDGLNKLLALLLGLFPLYGCSQTVLASRLTHLAPIAVQGSRHTTCVLLSRPALEGSSSPGSCSGGREGYDQKIPSATVPGHPVLKGRERHPNRSGWQGVAVTLEKVRRGSVGKEVIDKGWCKRTDNVAAMHPRSHCSFSSSRPSYRGCHPPLLRTSPPLNHFAYISLWQQTKHRWKINWMFEKCLNRCTPAYQLPVDSSMNFRIRGWGHPRSCIYIAGAVEARRAEVGSYPSSFALSYTGTLNIFIKDKSAHSDHVTPRKWPSLRYLRQYGVILGMAFPPHNSSASVGLEREGHFPQLSVLLLCLTFPFAVLTPRPLLSSHGSCSHRTFTSVLSLLAAVVFCRKPVWLWTSRHRVAAGFGGGTAIRRIGSGNPLSPAAITAANPCRRRDVNWLSTSACVCYFGSLIYTRSAKPRDLRARKLAVLLDFALPRKPAVPCAIQGATVAERLACAPPTRVIRDQSSAGVSEEIWAALNIEVFRADEGDRSENEAAPELRGRGKQEIPEKTRRPTASSGTIPTCETRPEIEPGSPWWEASVLTAQPPNIEIQMISHISQGETPGPLNSVVTQDGQSRSFSFVFTCHIRELPSPSPIHFNLCKLYYSMPLVKANLATCLSDDAGWNDCIMRRCLSVSPSLFNKPTSKSLETQQKFFKFCRANPQGKTQDSEASGRVCIAGPARCCLAWRPAACVLHVSLLSGISYPRGHRPTRRREAEIYPQLCFSIVTAEASAILRCDRLKKPATGGSTYV</sequence>
<accession>A0ABQ9IEC7</accession>
<reference evidence="2 3" key="1">
    <citation type="submission" date="2023-02" db="EMBL/GenBank/DDBJ databases">
        <title>LHISI_Scaffold_Assembly.</title>
        <authorList>
            <person name="Stuart O.P."/>
            <person name="Cleave R."/>
            <person name="Magrath M.J.L."/>
            <person name="Mikheyev A.S."/>
        </authorList>
    </citation>
    <scope>NUCLEOTIDE SEQUENCE [LARGE SCALE GENOMIC DNA]</scope>
    <source>
        <strain evidence="2">Daus_M_001</strain>
        <tissue evidence="2">Leg muscle</tissue>
    </source>
</reference>
<protein>
    <submittedName>
        <fullName evidence="2">Uncharacterized protein</fullName>
    </submittedName>
</protein>
<feature type="compositionally biased region" description="Basic and acidic residues" evidence="1">
    <location>
        <begin position="1661"/>
        <end position="1685"/>
    </location>
</feature>